<comment type="caution">
    <text evidence="1">The sequence shown here is derived from an EMBL/GenBank/DDBJ whole genome shotgun (WGS) entry which is preliminary data.</text>
</comment>
<evidence type="ECO:0000313" key="2">
    <source>
        <dbReference type="Proteomes" id="UP000230002"/>
    </source>
</evidence>
<proteinExistence type="predicted"/>
<dbReference type="OrthoDB" id="2745101at2759"/>
<sequence>MSPSLASENGSTSKFAAIFTAEVARIAGIASPFLRSLAAEDTRSILDDLSTYDAFRDGFLLLPALENILATLPGHEDVAGLTALLDPSTLPGRVARINLLTRGSNALYLAMTPPRSPVLTAVRDDSAQKATASCGPVLVS</sequence>
<dbReference type="EMBL" id="AYKW01000003">
    <property type="protein sequence ID" value="PIL35548.1"/>
    <property type="molecule type" value="Genomic_DNA"/>
</dbReference>
<gene>
    <name evidence="1" type="ORF">GSI_02276</name>
</gene>
<evidence type="ECO:0000313" key="1">
    <source>
        <dbReference type="EMBL" id="PIL35548.1"/>
    </source>
</evidence>
<organism evidence="1 2">
    <name type="scientific">Ganoderma sinense ZZ0214-1</name>
    <dbReference type="NCBI Taxonomy" id="1077348"/>
    <lineage>
        <taxon>Eukaryota</taxon>
        <taxon>Fungi</taxon>
        <taxon>Dikarya</taxon>
        <taxon>Basidiomycota</taxon>
        <taxon>Agaricomycotina</taxon>
        <taxon>Agaricomycetes</taxon>
        <taxon>Polyporales</taxon>
        <taxon>Polyporaceae</taxon>
        <taxon>Ganoderma</taxon>
    </lineage>
</organism>
<keyword evidence="2" id="KW-1185">Reference proteome</keyword>
<reference evidence="1 2" key="1">
    <citation type="journal article" date="2015" name="Sci. Rep.">
        <title>Chromosome-level genome map provides insights into diverse defense mechanisms in the medicinal fungus Ganoderma sinense.</title>
        <authorList>
            <person name="Zhu Y."/>
            <person name="Xu J."/>
            <person name="Sun C."/>
            <person name="Zhou S."/>
            <person name="Xu H."/>
            <person name="Nelson D.R."/>
            <person name="Qian J."/>
            <person name="Song J."/>
            <person name="Luo H."/>
            <person name="Xiang L."/>
            <person name="Li Y."/>
            <person name="Xu Z."/>
            <person name="Ji A."/>
            <person name="Wang L."/>
            <person name="Lu S."/>
            <person name="Hayward A."/>
            <person name="Sun W."/>
            <person name="Li X."/>
            <person name="Schwartz D.C."/>
            <person name="Wang Y."/>
            <person name="Chen S."/>
        </authorList>
    </citation>
    <scope>NUCLEOTIDE SEQUENCE [LARGE SCALE GENOMIC DNA]</scope>
    <source>
        <strain evidence="1 2">ZZ0214-1</strain>
    </source>
</reference>
<dbReference type="AlphaFoldDB" id="A0A2G8SPP8"/>
<dbReference type="STRING" id="1077348.A0A2G8SPP8"/>
<dbReference type="Proteomes" id="UP000230002">
    <property type="component" value="Unassembled WGS sequence"/>
</dbReference>
<name>A0A2G8SPP8_9APHY</name>
<protein>
    <submittedName>
        <fullName evidence="1">Uncharacterized protein</fullName>
    </submittedName>
</protein>
<accession>A0A2G8SPP8</accession>